<feature type="binding site" evidence="7">
    <location>
        <position position="25"/>
    </location>
    <ligand>
        <name>5-amino-6-(D-ribitylamino)uracil</name>
        <dbReference type="ChEBI" id="CHEBI:15934"/>
    </ligand>
</feature>
<dbReference type="PANTHER" id="PTHR21058:SF0">
    <property type="entry name" value="6,7-DIMETHYL-8-RIBITYLLUMAZINE SYNTHASE"/>
    <property type="match status" value="1"/>
</dbReference>
<comment type="caution">
    <text evidence="8">The sequence shown here is derived from an EMBL/GenBank/DDBJ whole genome shotgun (WGS) entry which is preliminary data.</text>
</comment>
<dbReference type="GO" id="GO:0009349">
    <property type="term" value="C:riboflavin synthase complex"/>
    <property type="evidence" value="ECO:0007669"/>
    <property type="project" value="UniProtKB-UniRule"/>
</dbReference>
<dbReference type="InterPro" id="IPR002180">
    <property type="entry name" value="LS/RS"/>
</dbReference>
<dbReference type="HAMAP" id="MF_00178">
    <property type="entry name" value="Lumazine_synth"/>
    <property type="match status" value="1"/>
</dbReference>
<dbReference type="CDD" id="cd09209">
    <property type="entry name" value="Lumazine_synthase-I"/>
    <property type="match status" value="1"/>
</dbReference>
<dbReference type="GO" id="GO:0000906">
    <property type="term" value="F:6,7-dimethyl-8-ribityllumazine synthase activity"/>
    <property type="evidence" value="ECO:0007669"/>
    <property type="project" value="UniProtKB-UniRule"/>
</dbReference>
<dbReference type="AlphaFoldDB" id="A0A511YUL5"/>
<keyword evidence="4 7" id="KW-0686">Riboflavin biosynthesis</keyword>
<evidence type="ECO:0000256" key="4">
    <source>
        <dbReference type="ARBA" id="ARBA00022619"/>
    </source>
</evidence>
<feature type="binding site" evidence="7">
    <location>
        <begin position="79"/>
        <end position="81"/>
    </location>
    <ligand>
        <name>5-amino-6-(D-ribitylamino)uracil</name>
        <dbReference type="ChEBI" id="CHEBI:15934"/>
    </ligand>
</feature>
<evidence type="ECO:0000313" key="8">
    <source>
        <dbReference type="EMBL" id="GEN78887.1"/>
    </source>
</evidence>
<evidence type="ECO:0000256" key="5">
    <source>
        <dbReference type="ARBA" id="ARBA00022679"/>
    </source>
</evidence>
<dbReference type="Pfam" id="PF00885">
    <property type="entry name" value="DMRL_synthase"/>
    <property type="match status" value="1"/>
</dbReference>
<comment type="catalytic activity">
    <reaction evidence="6 7">
        <text>(2S)-2-hydroxy-3-oxobutyl phosphate + 5-amino-6-(D-ribitylamino)uracil = 6,7-dimethyl-8-(1-D-ribityl)lumazine + phosphate + 2 H2O + H(+)</text>
        <dbReference type="Rhea" id="RHEA:26152"/>
        <dbReference type="ChEBI" id="CHEBI:15377"/>
        <dbReference type="ChEBI" id="CHEBI:15378"/>
        <dbReference type="ChEBI" id="CHEBI:15934"/>
        <dbReference type="ChEBI" id="CHEBI:43474"/>
        <dbReference type="ChEBI" id="CHEBI:58201"/>
        <dbReference type="ChEBI" id="CHEBI:58830"/>
        <dbReference type="EC" id="2.5.1.78"/>
    </reaction>
</comment>
<keyword evidence="9" id="KW-1185">Reference proteome</keyword>
<comment type="similarity">
    <text evidence="2 7">Belongs to the DMRL synthase family.</text>
</comment>
<dbReference type="UniPathway" id="UPA00275">
    <property type="reaction ID" value="UER00404"/>
</dbReference>
<comment type="pathway">
    <text evidence="1 7">Cofactor biosynthesis; riboflavin biosynthesis; riboflavin from 2-hydroxy-3-oxobutyl phosphate and 5-amino-6-(D-ribitylamino)uracil: step 1/2.</text>
</comment>
<evidence type="ECO:0000256" key="7">
    <source>
        <dbReference type="HAMAP-Rule" id="MF_00178"/>
    </source>
</evidence>
<evidence type="ECO:0000256" key="3">
    <source>
        <dbReference type="ARBA" id="ARBA00012664"/>
    </source>
</evidence>
<feature type="binding site" evidence="7">
    <location>
        <position position="112"/>
    </location>
    <ligand>
        <name>5-amino-6-(D-ribitylamino)uracil</name>
        <dbReference type="ChEBI" id="CHEBI:15934"/>
    </ligand>
</feature>
<dbReference type="NCBIfam" id="TIGR00114">
    <property type="entry name" value="lumazine-synth"/>
    <property type="match status" value="1"/>
</dbReference>
<feature type="active site" description="Proton donor" evidence="7">
    <location>
        <position position="87"/>
    </location>
</feature>
<dbReference type="SUPFAM" id="SSF52121">
    <property type="entry name" value="Lumazine synthase"/>
    <property type="match status" value="1"/>
</dbReference>
<dbReference type="OrthoDB" id="9809709at2"/>
<evidence type="ECO:0000256" key="6">
    <source>
        <dbReference type="ARBA" id="ARBA00048785"/>
    </source>
</evidence>
<name>A0A511YUL5_9CELL</name>
<reference evidence="8 9" key="1">
    <citation type="submission" date="2019-07" db="EMBL/GenBank/DDBJ databases">
        <title>Whole genome shotgun sequence of Actinotalea fermentans NBRC 105374.</title>
        <authorList>
            <person name="Hosoyama A."/>
            <person name="Uohara A."/>
            <person name="Ohji S."/>
            <person name="Ichikawa N."/>
        </authorList>
    </citation>
    <scope>NUCLEOTIDE SEQUENCE [LARGE SCALE GENOMIC DNA]</scope>
    <source>
        <strain evidence="8 9">NBRC 105374</strain>
    </source>
</reference>
<evidence type="ECO:0000256" key="1">
    <source>
        <dbReference type="ARBA" id="ARBA00004917"/>
    </source>
</evidence>
<dbReference type="GO" id="GO:0009231">
    <property type="term" value="P:riboflavin biosynthetic process"/>
    <property type="evidence" value="ECO:0007669"/>
    <property type="project" value="UniProtKB-UniRule"/>
</dbReference>
<dbReference type="PANTHER" id="PTHR21058">
    <property type="entry name" value="6,7-DIMETHYL-8-RIBITYLLUMAZINE SYNTHASE DMRL SYNTHASE LUMAZINE SYNTHASE"/>
    <property type="match status" value="1"/>
</dbReference>
<dbReference type="EMBL" id="BJYK01000001">
    <property type="protein sequence ID" value="GEN78887.1"/>
    <property type="molecule type" value="Genomic_DNA"/>
</dbReference>
<feature type="binding site" evidence="7">
    <location>
        <position position="126"/>
    </location>
    <ligand>
        <name>(2S)-2-hydroxy-3-oxobutyl phosphate</name>
        <dbReference type="ChEBI" id="CHEBI:58830"/>
    </ligand>
</feature>
<dbReference type="EC" id="2.5.1.78" evidence="3 7"/>
<dbReference type="GO" id="GO:0005829">
    <property type="term" value="C:cytosol"/>
    <property type="evidence" value="ECO:0007669"/>
    <property type="project" value="TreeGrafter"/>
</dbReference>
<feature type="binding site" evidence="7">
    <location>
        <begin position="84"/>
        <end position="85"/>
    </location>
    <ligand>
        <name>(2S)-2-hydroxy-3-oxobutyl phosphate</name>
        <dbReference type="ChEBI" id="CHEBI:58830"/>
    </ligand>
</feature>
<evidence type="ECO:0000256" key="2">
    <source>
        <dbReference type="ARBA" id="ARBA00007424"/>
    </source>
</evidence>
<organism evidence="8 9">
    <name type="scientific">Actinotalea fermentans</name>
    <dbReference type="NCBI Taxonomy" id="43671"/>
    <lineage>
        <taxon>Bacteria</taxon>
        <taxon>Bacillati</taxon>
        <taxon>Actinomycetota</taxon>
        <taxon>Actinomycetes</taxon>
        <taxon>Micrococcales</taxon>
        <taxon>Cellulomonadaceae</taxon>
        <taxon>Actinotalea</taxon>
    </lineage>
</organism>
<sequence length="170" mass="16952">MSGHGAPTLAVDGGGLRVAVVAASWHEVVMDGLVDGARRALTAAGVTDVRWVRVPGSFELPVAAARLAPTVDAVVALGVVIRGGTPHFDYVCQAATVGLTDVSVRTGVPVGFGVLTCDDDAQALDRAGLPGSSEDKGFEAAQAAVATALTLRDLARPVGGTATSPTGPGL</sequence>
<feature type="binding site" evidence="7">
    <location>
        <begin position="57"/>
        <end position="59"/>
    </location>
    <ligand>
        <name>5-amino-6-(D-ribitylamino)uracil</name>
        <dbReference type="ChEBI" id="CHEBI:15934"/>
    </ligand>
</feature>
<protein>
    <recommendedName>
        <fullName evidence="3 7">6,7-dimethyl-8-ribityllumazine synthase</fullName>
        <shortName evidence="7">DMRL synthase</shortName>
        <shortName evidence="7">LS</shortName>
        <shortName evidence="7">Lumazine synthase</shortName>
        <ecNumber evidence="3 7">2.5.1.78</ecNumber>
    </recommendedName>
</protein>
<dbReference type="Gene3D" id="3.40.50.960">
    <property type="entry name" value="Lumazine/riboflavin synthase"/>
    <property type="match status" value="1"/>
</dbReference>
<dbReference type="InterPro" id="IPR034964">
    <property type="entry name" value="LS"/>
</dbReference>
<proteinExistence type="inferred from homology"/>
<gene>
    <name evidence="7 8" type="primary">ribH</name>
    <name evidence="8" type="ORF">AFE02nite_06210</name>
</gene>
<accession>A0A511YUL5</accession>
<dbReference type="RefSeq" id="WP_052113913.1">
    <property type="nucleotide sequence ID" value="NZ_BJYK01000001.1"/>
</dbReference>
<evidence type="ECO:0000313" key="9">
    <source>
        <dbReference type="Proteomes" id="UP000321484"/>
    </source>
</evidence>
<keyword evidence="5 7" id="KW-0808">Transferase</keyword>
<dbReference type="Proteomes" id="UP000321484">
    <property type="component" value="Unassembled WGS sequence"/>
</dbReference>
<dbReference type="InterPro" id="IPR036467">
    <property type="entry name" value="LS/RS_sf"/>
</dbReference>
<comment type="function">
    <text evidence="7">Catalyzes the formation of 6,7-dimethyl-8-ribityllumazine by condensation of 5-amino-6-(D-ribitylamino)uracil with 3,4-dihydroxy-2-butanone 4-phosphate. This is the penultimate step in the biosynthesis of riboflavin.</text>
</comment>